<name>W4M4F3_9BACT</name>
<sequence>MQSRSTTHTWITRSTPKPNAALRLFCFSYAGGGSVVFHHWGAELPDNIEVCAIKLPGRESRFSEPPFDRTAPLVQALAEGLAPYLDRPFAFFGHSLGGLVSFELTHELLRRQRPSPVHLLISATRAPHVPSTIADMHHLPTPGIYRAPPEYPGHAGRHP</sequence>
<organism evidence="3 4">
    <name type="scientific">Candidatus Entotheonella gemina</name>
    <dbReference type="NCBI Taxonomy" id="1429439"/>
    <lineage>
        <taxon>Bacteria</taxon>
        <taxon>Pseudomonadati</taxon>
        <taxon>Nitrospinota/Tectimicrobiota group</taxon>
        <taxon>Candidatus Tectimicrobiota</taxon>
        <taxon>Candidatus Entotheonellia</taxon>
        <taxon>Candidatus Entotheonellales</taxon>
        <taxon>Candidatus Entotheonellaceae</taxon>
        <taxon>Candidatus Entotheonella</taxon>
    </lineage>
</organism>
<dbReference type="Gene3D" id="3.40.50.1820">
    <property type="entry name" value="alpha/beta hydrolase"/>
    <property type="match status" value="1"/>
</dbReference>
<accession>W4M4F3</accession>
<protein>
    <recommendedName>
        <fullName evidence="2">Thioesterase domain-containing protein</fullName>
    </recommendedName>
</protein>
<dbReference type="SUPFAM" id="SSF53474">
    <property type="entry name" value="alpha/beta-Hydrolases"/>
    <property type="match status" value="1"/>
</dbReference>
<evidence type="ECO:0000313" key="3">
    <source>
        <dbReference type="EMBL" id="ETX04517.1"/>
    </source>
</evidence>
<proteinExistence type="inferred from homology"/>
<comment type="similarity">
    <text evidence="1">Belongs to the thioesterase family.</text>
</comment>
<dbReference type="Pfam" id="PF00975">
    <property type="entry name" value="Thioesterase"/>
    <property type="match status" value="1"/>
</dbReference>
<dbReference type="AlphaFoldDB" id="W4M4F3"/>
<dbReference type="GO" id="GO:0008610">
    <property type="term" value="P:lipid biosynthetic process"/>
    <property type="evidence" value="ECO:0007669"/>
    <property type="project" value="TreeGrafter"/>
</dbReference>
<gene>
    <name evidence="3" type="ORF">ETSY2_28310</name>
</gene>
<dbReference type="PANTHER" id="PTHR11487">
    <property type="entry name" value="THIOESTERASE"/>
    <property type="match status" value="1"/>
</dbReference>
<keyword evidence="4" id="KW-1185">Reference proteome</keyword>
<evidence type="ECO:0000313" key="4">
    <source>
        <dbReference type="Proteomes" id="UP000019140"/>
    </source>
</evidence>
<dbReference type="HOGENOM" id="CLU_070456_3_1_7"/>
<feature type="domain" description="Thioesterase" evidence="2">
    <location>
        <begin position="23"/>
        <end position="131"/>
    </location>
</feature>
<evidence type="ECO:0000259" key="2">
    <source>
        <dbReference type="Pfam" id="PF00975"/>
    </source>
</evidence>
<reference evidence="3 4" key="1">
    <citation type="journal article" date="2014" name="Nature">
        <title>An environmental bacterial taxon with a large and distinct metabolic repertoire.</title>
        <authorList>
            <person name="Wilson M.C."/>
            <person name="Mori T."/>
            <person name="Ruckert C."/>
            <person name="Uria A.R."/>
            <person name="Helf M.J."/>
            <person name="Takada K."/>
            <person name="Gernert C."/>
            <person name="Steffens U.A."/>
            <person name="Heycke N."/>
            <person name="Schmitt S."/>
            <person name="Rinke C."/>
            <person name="Helfrich E.J."/>
            <person name="Brachmann A.O."/>
            <person name="Gurgui C."/>
            <person name="Wakimoto T."/>
            <person name="Kracht M."/>
            <person name="Crusemann M."/>
            <person name="Hentschel U."/>
            <person name="Abe I."/>
            <person name="Matsunaga S."/>
            <person name="Kalinowski J."/>
            <person name="Takeyama H."/>
            <person name="Piel J."/>
        </authorList>
    </citation>
    <scope>NUCLEOTIDE SEQUENCE [LARGE SCALE GENOMIC DNA]</scope>
    <source>
        <strain evidence="4">TSY2</strain>
    </source>
</reference>
<dbReference type="InterPro" id="IPR012223">
    <property type="entry name" value="TEII"/>
</dbReference>
<dbReference type="PANTHER" id="PTHR11487:SF0">
    <property type="entry name" value="S-ACYL FATTY ACID SYNTHASE THIOESTERASE, MEDIUM CHAIN"/>
    <property type="match status" value="1"/>
</dbReference>
<dbReference type="EMBL" id="AZHX01001200">
    <property type="protein sequence ID" value="ETX04517.1"/>
    <property type="molecule type" value="Genomic_DNA"/>
</dbReference>
<dbReference type="Proteomes" id="UP000019140">
    <property type="component" value="Unassembled WGS sequence"/>
</dbReference>
<comment type="caution">
    <text evidence="3">The sequence shown here is derived from an EMBL/GenBank/DDBJ whole genome shotgun (WGS) entry which is preliminary data.</text>
</comment>
<evidence type="ECO:0000256" key="1">
    <source>
        <dbReference type="ARBA" id="ARBA00007169"/>
    </source>
</evidence>
<dbReference type="InterPro" id="IPR029058">
    <property type="entry name" value="AB_hydrolase_fold"/>
</dbReference>
<dbReference type="InterPro" id="IPR001031">
    <property type="entry name" value="Thioesterase"/>
</dbReference>